<organism evidence="1 2">
    <name type="scientific">Menidia menidia</name>
    <name type="common">Atlantic silverside</name>
    <dbReference type="NCBI Taxonomy" id="238744"/>
    <lineage>
        <taxon>Eukaryota</taxon>
        <taxon>Metazoa</taxon>
        <taxon>Chordata</taxon>
        <taxon>Craniata</taxon>
        <taxon>Vertebrata</taxon>
        <taxon>Euteleostomi</taxon>
        <taxon>Actinopterygii</taxon>
        <taxon>Neopterygii</taxon>
        <taxon>Teleostei</taxon>
        <taxon>Neoteleostei</taxon>
        <taxon>Acanthomorphata</taxon>
        <taxon>Ovalentaria</taxon>
        <taxon>Atherinomorphae</taxon>
        <taxon>Atheriniformes</taxon>
        <taxon>Atherinopsidae</taxon>
        <taxon>Menidiinae</taxon>
        <taxon>Menidia</taxon>
    </lineage>
</organism>
<dbReference type="Pfam" id="PF13412">
    <property type="entry name" value="HTH_24"/>
    <property type="match status" value="1"/>
</dbReference>
<name>A0A8S4B4C4_9TELE</name>
<dbReference type="OrthoDB" id="6019768at2759"/>
<accession>A0A8S4B4C4</accession>
<proteinExistence type="predicted"/>
<protein>
    <submittedName>
        <fullName evidence="1">(Atlantic silverside) hypothetical protein</fullName>
    </submittedName>
</protein>
<keyword evidence="2" id="KW-1185">Reference proteome</keyword>
<sequence>MFGSGGEMSNAQLLQQRECVLSIAQFLQQNPRASQAQISAQVEKSVVVFAARVRALETARFF</sequence>
<dbReference type="AlphaFoldDB" id="A0A8S4B4C4"/>
<dbReference type="Proteomes" id="UP000677803">
    <property type="component" value="Unassembled WGS sequence"/>
</dbReference>
<reference evidence="1" key="1">
    <citation type="submission" date="2021-05" db="EMBL/GenBank/DDBJ databases">
        <authorList>
            <person name="Tigano A."/>
        </authorList>
    </citation>
    <scope>NUCLEOTIDE SEQUENCE</scope>
</reference>
<evidence type="ECO:0000313" key="1">
    <source>
        <dbReference type="EMBL" id="CAG5917040.1"/>
    </source>
</evidence>
<gene>
    <name evidence="1" type="ORF">MMEN_LOCUS10044</name>
</gene>
<dbReference type="EMBL" id="CAJRST010011112">
    <property type="protein sequence ID" value="CAG5917040.1"/>
    <property type="molecule type" value="Genomic_DNA"/>
</dbReference>
<evidence type="ECO:0000313" key="2">
    <source>
        <dbReference type="Proteomes" id="UP000677803"/>
    </source>
</evidence>
<comment type="caution">
    <text evidence="1">The sequence shown here is derived from an EMBL/GenBank/DDBJ whole genome shotgun (WGS) entry which is preliminary data.</text>
</comment>